<proteinExistence type="predicted"/>
<evidence type="ECO:0000313" key="1">
    <source>
        <dbReference type="EMBL" id="HEC77573.1"/>
    </source>
</evidence>
<comment type="caution">
    <text evidence="1">The sequence shown here is derived from an EMBL/GenBank/DDBJ whole genome shotgun (WGS) entry which is preliminary data.</text>
</comment>
<evidence type="ECO:0000313" key="2">
    <source>
        <dbReference type="Proteomes" id="UP000885826"/>
    </source>
</evidence>
<evidence type="ECO:0008006" key="3">
    <source>
        <dbReference type="Google" id="ProtNLM"/>
    </source>
</evidence>
<reference evidence="1" key="1">
    <citation type="journal article" date="2020" name="mSystems">
        <title>Genome- and Community-Level Interaction Insights into Carbon Utilization and Element Cycling Functions of Hydrothermarchaeota in Hydrothermal Sediment.</title>
        <authorList>
            <person name="Zhou Z."/>
            <person name="Liu Y."/>
            <person name="Xu W."/>
            <person name="Pan J."/>
            <person name="Luo Z.H."/>
            <person name="Li M."/>
        </authorList>
    </citation>
    <scope>NUCLEOTIDE SEQUENCE</scope>
    <source>
        <strain evidence="1">HyVt-388</strain>
    </source>
</reference>
<dbReference type="Proteomes" id="UP000885826">
    <property type="component" value="Unassembled WGS sequence"/>
</dbReference>
<dbReference type="SUPFAM" id="SSF69304">
    <property type="entry name" value="Tricorn protease N-terminal domain"/>
    <property type="match status" value="1"/>
</dbReference>
<organism evidence="1 2">
    <name type="scientific">candidate division WOR-3 bacterium</name>
    <dbReference type="NCBI Taxonomy" id="2052148"/>
    <lineage>
        <taxon>Bacteria</taxon>
        <taxon>Bacteria division WOR-3</taxon>
    </lineage>
</organism>
<name>A0A9C9EK95_UNCW3</name>
<dbReference type="AlphaFoldDB" id="A0A9C9EK95"/>
<sequence>MALISILLINWFNWETLKSEHYTVIYKPAYIQEAIQTLENLEYYHNTIVDLTGNRTRNIPLVIEDAGMLSNGFADPLLYNFHIFTYPPGMNHYLEGTEDWFRTVSLHENTHISHLTKTEGAARILTALFGAPFQANIYSPLWLIEGITVFSESDISPYEGRLNSGFFDNYIGARVHAKSFPSIIEATNSPLEFPYDGYYLYGGEFFQFLSKRYGRESFRRFFAAYGSYFWAPLSAIFPCLGLDHAAKKVYGGSFPALFAEWRAYEEERFKEWKVDGERITHIRGYILSLISDGENLYYVRSEQVKYNAFFSRNLYRIIELSPSTGGEKTLVTLNSPVVNPLKVHKDHLYYTTSELNPGFANVSFNGFGRTALLHKRNLLNGDEELLFSAEIRAFCILSDDTILYSKDKKHKTGSELWLFTGGEHKKVWESDYLIYELVADSGMVAAAAADRYENRDLYILNLQKKKLIPVLKTPWVESPLYFEEPDWLVFTANFGKGQGIYKISLAKEEPMLWCETEKGFNTAAVKSSNENILYYTALNDNGYDIYKRVSQPTPYTIPRSPPTSKPTEFPRTVEQGNYLDVLKTLAPAGRIPFILPADINLREWNFGCLLFGGDATNENFYTTYYSHSLNDNRSVLMMQWHSRFFTPLLLNSTYEYDNSISCYIRYPLLRKLRSGLNRLTISINTKSFDGFTRKTLAPGAALGFSWPYTILSIRLICPLERETWNSSVDRNGWFVTVGIKELIKRSELSWSALAFSDEDNPDTAEIMVRGCGPLPMTKGIISRIEYTHKLIGLRWGLWNPNFYLEDLFAALFFDCAVSGSGTETYSAGCELKLELKAGFGYLRFIPKFGIAINNEKEVKPFFELLSASENPYFSTP</sequence>
<protein>
    <recommendedName>
        <fullName evidence="3">Bacterial surface antigen (D15) domain-containing protein</fullName>
    </recommendedName>
</protein>
<dbReference type="EMBL" id="DRIG01000004">
    <property type="protein sequence ID" value="HEC77573.1"/>
    <property type="molecule type" value="Genomic_DNA"/>
</dbReference>
<gene>
    <name evidence="1" type="ORF">ENI34_00335</name>
</gene>
<accession>A0A9C9EK95</accession>